<evidence type="ECO:0000313" key="2">
    <source>
        <dbReference type="EMBL" id="CAA9293508.1"/>
    </source>
</evidence>
<feature type="region of interest" description="Disordered" evidence="1">
    <location>
        <begin position="21"/>
        <end position="46"/>
    </location>
</feature>
<proteinExistence type="predicted"/>
<name>A0A6J4K1V1_9CHLR</name>
<feature type="compositionally biased region" description="Basic and acidic residues" evidence="1">
    <location>
        <begin position="35"/>
        <end position="46"/>
    </location>
</feature>
<feature type="region of interest" description="Disordered" evidence="1">
    <location>
        <begin position="164"/>
        <end position="186"/>
    </location>
</feature>
<protein>
    <submittedName>
        <fullName evidence="2">Uncharacterized protein</fullName>
    </submittedName>
</protein>
<feature type="compositionally biased region" description="Low complexity" evidence="1">
    <location>
        <begin position="21"/>
        <end position="34"/>
    </location>
</feature>
<accession>A0A6J4K1V1</accession>
<reference evidence="2" key="1">
    <citation type="submission" date="2020-02" db="EMBL/GenBank/DDBJ databases">
        <authorList>
            <person name="Meier V. D."/>
        </authorList>
    </citation>
    <scope>NUCLEOTIDE SEQUENCE</scope>
    <source>
        <strain evidence="2">AVDCRST_MAG77</strain>
    </source>
</reference>
<evidence type="ECO:0000256" key="1">
    <source>
        <dbReference type="SAM" id="MobiDB-lite"/>
    </source>
</evidence>
<dbReference type="AlphaFoldDB" id="A0A6J4K1V1"/>
<organism evidence="2">
    <name type="scientific">uncultured Chloroflexota bacterium</name>
    <dbReference type="NCBI Taxonomy" id="166587"/>
    <lineage>
        <taxon>Bacteria</taxon>
        <taxon>Bacillati</taxon>
        <taxon>Chloroflexota</taxon>
        <taxon>environmental samples</taxon>
    </lineage>
</organism>
<dbReference type="EMBL" id="CADCTC010000259">
    <property type="protein sequence ID" value="CAA9293508.1"/>
    <property type="molecule type" value="Genomic_DNA"/>
</dbReference>
<sequence>MTAAPPHVGGVSLRTAWARDASAARHQASAVRAAQEYHDRRRRGEDAVEIRPDVWAKLEAVLAAPGPFLERAAQVLRETEPGWSARDAVSRPPPKQPAPAKARPVQKREPRQQRTSGAPLVHAQGDGFAARVVVGKTAEGRRRWMTAFGPNREEAIARLEAKRDAPAVERRGPQPSVRPHHNGPGFLARLGVSAGPGLPRKWVTAYAATPEEALARLEAKLVQA</sequence>
<gene>
    <name evidence="2" type="ORF">AVDCRST_MAG77-4969</name>
</gene>
<feature type="region of interest" description="Disordered" evidence="1">
    <location>
        <begin position="81"/>
        <end position="118"/>
    </location>
</feature>